<dbReference type="EMBL" id="OOIL02000242">
    <property type="protein sequence ID" value="VFQ62859.1"/>
    <property type="molecule type" value="Genomic_DNA"/>
</dbReference>
<protein>
    <submittedName>
        <fullName evidence="2">Uncharacterized protein</fullName>
    </submittedName>
</protein>
<evidence type="ECO:0000313" key="2">
    <source>
        <dbReference type="EMBL" id="VFQ62859.1"/>
    </source>
</evidence>
<proteinExistence type="predicted"/>
<feature type="region of interest" description="Disordered" evidence="1">
    <location>
        <begin position="69"/>
        <end position="185"/>
    </location>
</feature>
<keyword evidence="3" id="KW-1185">Reference proteome</keyword>
<evidence type="ECO:0000313" key="3">
    <source>
        <dbReference type="Proteomes" id="UP000595140"/>
    </source>
</evidence>
<feature type="region of interest" description="Disordered" evidence="1">
    <location>
        <begin position="271"/>
        <end position="337"/>
    </location>
</feature>
<sequence>MQRGRGGRTSSGRGYQAGGRDSSGRGPARFSSASHGNNTTAAPSGGAHAVNTYASSILSDQMAKLMSLLESSSSPQYTEESPSSSSPSPPADFPTLPTLDTTSLATSLPVSTPSSPQSRPSLPAASDQPQPSTVVVSSTEAAGADPTADAPPLRHSSRPHPYSASSPQPKSSPPHPKQQNQQTMSQRDVYTMKEFFEVLSLQEQTVFLQIKRQQQAVAAGATNSGVCSLDDMLEMMALQEKKAAFEKNRREKLANPNVRRPTVIELFGELHHSEPLPPPSPPSFVDLNSSSPANFSLGESSSSLSGEVRDSEEEWRDPNHAGPRRGRNVGEGNNRSA</sequence>
<feature type="compositionally biased region" description="Polar residues" evidence="1">
    <location>
        <begin position="127"/>
        <end position="140"/>
    </location>
</feature>
<feature type="compositionally biased region" description="Polar residues" evidence="1">
    <location>
        <begin position="31"/>
        <end position="42"/>
    </location>
</feature>
<accession>A0A484KIH7</accession>
<feature type="compositionally biased region" description="Low complexity" evidence="1">
    <location>
        <begin position="141"/>
        <end position="151"/>
    </location>
</feature>
<dbReference type="OrthoDB" id="1304789at2759"/>
<name>A0A484KIH7_9ASTE</name>
<feature type="compositionally biased region" description="Polar residues" evidence="1">
    <location>
        <begin position="98"/>
        <end position="120"/>
    </location>
</feature>
<gene>
    <name evidence="2" type="ORF">CCAM_LOCUS4635</name>
</gene>
<feature type="compositionally biased region" description="Low complexity" evidence="1">
    <location>
        <begin position="296"/>
        <end position="306"/>
    </location>
</feature>
<feature type="region of interest" description="Disordered" evidence="1">
    <location>
        <begin position="1"/>
        <end position="47"/>
    </location>
</feature>
<dbReference type="AlphaFoldDB" id="A0A484KIH7"/>
<dbReference type="Proteomes" id="UP000595140">
    <property type="component" value="Unassembled WGS sequence"/>
</dbReference>
<organism evidence="2 3">
    <name type="scientific">Cuscuta campestris</name>
    <dbReference type="NCBI Taxonomy" id="132261"/>
    <lineage>
        <taxon>Eukaryota</taxon>
        <taxon>Viridiplantae</taxon>
        <taxon>Streptophyta</taxon>
        <taxon>Embryophyta</taxon>
        <taxon>Tracheophyta</taxon>
        <taxon>Spermatophyta</taxon>
        <taxon>Magnoliopsida</taxon>
        <taxon>eudicotyledons</taxon>
        <taxon>Gunneridae</taxon>
        <taxon>Pentapetalae</taxon>
        <taxon>asterids</taxon>
        <taxon>lamiids</taxon>
        <taxon>Solanales</taxon>
        <taxon>Convolvulaceae</taxon>
        <taxon>Cuscuteae</taxon>
        <taxon>Cuscuta</taxon>
        <taxon>Cuscuta subgen. Grammica</taxon>
        <taxon>Cuscuta sect. Cleistogrammica</taxon>
    </lineage>
</organism>
<reference evidence="2 3" key="1">
    <citation type="submission" date="2018-04" db="EMBL/GenBank/DDBJ databases">
        <authorList>
            <person name="Vogel A."/>
        </authorList>
    </citation>
    <scope>NUCLEOTIDE SEQUENCE [LARGE SCALE GENOMIC DNA]</scope>
</reference>
<feature type="compositionally biased region" description="Low complexity" evidence="1">
    <location>
        <begin position="70"/>
        <end position="86"/>
    </location>
</feature>
<evidence type="ECO:0000256" key="1">
    <source>
        <dbReference type="SAM" id="MobiDB-lite"/>
    </source>
</evidence>